<feature type="region of interest" description="Disordered" evidence="1">
    <location>
        <begin position="138"/>
        <end position="178"/>
    </location>
</feature>
<dbReference type="InterPro" id="IPR001387">
    <property type="entry name" value="Cro/C1-type_HTH"/>
</dbReference>
<dbReference type="AlphaFoldDB" id="A0A1P8JV66"/>
<reference evidence="3 4" key="1">
    <citation type="submission" date="2017-01" db="EMBL/GenBank/DDBJ databases">
        <authorList>
            <person name="Mah S.A."/>
            <person name="Swanson W.J."/>
            <person name="Moy G.W."/>
            <person name="Vacquier V.D."/>
        </authorList>
    </citation>
    <scope>NUCLEOTIDE SEQUENCE [LARGE SCALE GENOMIC DNA]</scope>
    <source>
        <strain evidence="3 4">DCY110</strain>
    </source>
</reference>
<organism evidence="3 4">
    <name type="scientific">Rhodoferax koreensis</name>
    <dbReference type="NCBI Taxonomy" id="1842727"/>
    <lineage>
        <taxon>Bacteria</taxon>
        <taxon>Pseudomonadati</taxon>
        <taxon>Pseudomonadota</taxon>
        <taxon>Betaproteobacteria</taxon>
        <taxon>Burkholderiales</taxon>
        <taxon>Comamonadaceae</taxon>
        <taxon>Rhodoferax</taxon>
    </lineage>
</organism>
<dbReference type="Proteomes" id="UP000186609">
    <property type="component" value="Chromosome"/>
</dbReference>
<dbReference type="SMART" id="SM00530">
    <property type="entry name" value="HTH_XRE"/>
    <property type="match status" value="1"/>
</dbReference>
<dbReference type="CDD" id="cd00093">
    <property type="entry name" value="HTH_XRE"/>
    <property type="match status" value="1"/>
</dbReference>
<proteinExistence type="predicted"/>
<sequence length="178" mass="18692">MATDYGSRLRAARKHAKLTQIQLQEATGIPQSTISTAERIGHGSAETPVYAKACGVDAHWLATGLGDMLGGAAQNASEACEMSNNPNPRETPGYLLIRMVDILGTLTSGTRGAAAELISEAIKTPGLAESNAAKLEGMLTSSSDVSQPQPSQWAPPRKQTPHAEIPGKTDKRSRNTGT</sequence>
<protein>
    <recommendedName>
        <fullName evidence="2">HTH cro/C1-type domain-containing protein</fullName>
    </recommendedName>
</protein>
<evidence type="ECO:0000313" key="4">
    <source>
        <dbReference type="Proteomes" id="UP000186609"/>
    </source>
</evidence>
<feature type="domain" description="HTH cro/C1-type" evidence="2">
    <location>
        <begin position="9"/>
        <end position="61"/>
    </location>
</feature>
<evidence type="ECO:0000256" key="1">
    <source>
        <dbReference type="SAM" id="MobiDB-lite"/>
    </source>
</evidence>
<gene>
    <name evidence="3" type="ORF">RD110_10865</name>
</gene>
<feature type="compositionally biased region" description="Low complexity" evidence="1">
    <location>
        <begin position="141"/>
        <end position="152"/>
    </location>
</feature>
<dbReference type="PROSITE" id="PS50943">
    <property type="entry name" value="HTH_CROC1"/>
    <property type="match status" value="1"/>
</dbReference>
<dbReference type="EMBL" id="CP019236">
    <property type="protein sequence ID" value="APW37628.1"/>
    <property type="molecule type" value="Genomic_DNA"/>
</dbReference>
<evidence type="ECO:0000313" key="3">
    <source>
        <dbReference type="EMBL" id="APW37628.1"/>
    </source>
</evidence>
<accession>A0A1P8JV66</accession>
<dbReference type="Gene3D" id="1.10.260.40">
    <property type="entry name" value="lambda repressor-like DNA-binding domains"/>
    <property type="match status" value="1"/>
</dbReference>
<dbReference type="SUPFAM" id="SSF47413">
    <property type="entry name" value="lambda repressor-like DNA-binding domains"/>
    <property type="match status" value="1"/>
</dbReference>
<keyword evidence="4" id="KW-1185">Reference proteome</keyword>
<dbReference type="InterPro" id="IPR010982">
    <property type="entry name" value="Lambda_DNA-bd_dom_sf"/>
</dbReference>
<feature type="compositionally biased region" description="Basic and acidic residues" evidence="1">
    <location>
        <begin position="165"/>
        <end position="178"/>
    </location>
</feature>
<dbReference type="STRING" id="1842727.RD110_10865"/>
<dbReference type="KEGG" id="rhy:RD110_10865"/>
<dbReference type="Pfam" id="PF01381">
    <property type="entry name" value="HTH_3"/>
    <property type="match status" value="1"/>
</dbReference>
<dbReference type="OrthoDB" id="9021722at2"/>
<dbReference type="GO" id="GO:0003677">
    <property type="term" value="F:DNA binding"/>
    <property type="evidence" value="ECO:0007669"/>
    <property type="project" value="InterPro"/>
</dbReference>
<name>A0A1P8JV66_9BURK</name>
<evidence type="ECO:0000259" key="2">
    <source>
        <dbReference type="PROSITE" id="PS50943"/>
    </source>
</evidence>